<dbReference type="EMBL" id="JAJJPB010000035">
    <property type="protein sequence ID" value="MCC9296525.1"/>
    <property type="molecule type" value="Genomic_DNA"/>
</dbReference>
<sequence length="99" mass="11784">MAMESNKLETEFDEILKETIDRTVELQFNSIIDTKIKRDITRSRKYIELAKNIEKTLDELKSKIPEDIYKSIIALIGLKDDESMLYLKYFFKQKELCLD</sequence>
<evidence type="ECO:0000313" key="2">
    <source>
        <dbReference type="Proteomes" id="UP001165422"/>
    </source>
</evidence>
<proteinExistence type="predicted"/>
<evidence type="ECO:0000313" key="1">
    <source>
        <dbReference type="EMBL" id="MCC9296525.1"/>
    </source>
</evidence>
<comment type="caution">
    <text evidence="1">The sequence shown here is derived from an EMBL/GenBank/DDBJ whole genome shotgun (WGS) entry which is preliminary data.</text>
</comment>
<organism evidence="1 2">
    <name type="scientific">Clostridium aromativorans</name>
    <dbReference type="NCBI Taxonomy" id="2836848"/>
    <lineage>
        <taxon>Bacteria</taxon>
        <taxon>Bacillati</taxon>
        <taxon>Bacillota</taxon>
        <taxon>Clostridia</taxon>
        <taxon>Eubacteriales</taxon>
        <taxon>Clostridiaceae</taxon>
        <taxon>Clostridium</taxon>
    </lineage>
</organism>
<reference evidence="1" key="1">
    <citation type="submission" date="2021-11" db="EMBL/GenBank/DDBJ databases">
        <authorList>
            <person name="Qingchun L."/>
            <person name="Dong Z."/>
            <person name="Zongwei Q."/>
            <person name="Jia Z."/>
            <person name="Duotao L."/>
        </authorList>
    </citation>
    <scope>NUCLEOTIDE SEQUENCE</scope>
    <source>
        <strain evidence="1">WLY-B-L2</strain>
    </source>
</reference>
<dbReference type="Proteomes" id="UP001165422">
    <property type="component" value="Unassembled WGS sequence"/>
</dbReference>
<gene>
    <name evidence="1" type="ORF">LN736_16900</name>
</gene>
<name>A0ABS8NBQ2_9CLOT</name>
<keyword evidence="2" id="KW-1185">Reference proteome</keyword>
<protein>
    <submittedName>
        <fullName evidence="1">Uncharacterized protein</fullName>
    </submittedName>
</protein>
<accession>A0ABS8NBQ2</accession>
<dbReference type="RefSeq" id="WP_229982049.1">
    <property type="nucleotide sequence ID" value="NZ_JAJJPB010000035.1"/>
</dbReference>